<sequence>HDHSYFHSLLEPTVAGSLVFDHVKGWYTHQNEFNILFLCFEEMMQDLRSSVLKICNFLGKKLTGKEVDDVVDKATFDNMKVDSRANYTFMPPDIVDCRKGGFLRKGTIGDWKNLMTVAQNEKFDRVFKERMEKLPFKFCWDIQEDPQPISSSVEENNV</sequence>
<dbReference type="InterPro" id="IPR027417">
    <property type="entry name" value="P-loop_NTPase"/>
</dbReference>
<dbReference type="KEGG" id="nss:113428797"/>
<accession>A0A6J1W3X8</accession>
<dbReference type="Gene3D" id="3.40.50.300">
    <property type="entry name" value="P-loop containing nucleotide triphosphate hydrolases"/>
    <property type="match status" value="1"/>
</dbReference>
<protein>
    <recommendedName>
        <fullName evidence="3">Sulfotransferase</fullName>
        <ecNumber evidence="3">2.8.2.-</ecNumber>
    </recommendedName>
</protein>
<evidence type="ECO:0000256" key="2">
    <source>
        <dbReference type="ARBA" id="ARBA00022679"/>
    </source>
</evidence>
<organism evidence="5 6">
    <name type="scientific">Notechis scutatus</name>
    <name type="common">mainland tiger snake</name>
    <dbReference type="NCBI Taxonomy" id="8663"/>
    <lineage>
        <taxon>Eukaryota</taxon>
        <taxon>Metazoa</taxon>
        <taxon>Chordata</taxon>
        <taxon>Craniata</taxon>
        <taxon>Vertebrata</taxon>
        <taxon>Euteleostomi</taxon>
        <taxon>Lepidosauria</taxon>
        <taxon>Squamata</taxon>
        <taxon>Bifurcata</taxon>
        <taxon>Unidentata</taxon>
        <taxon>Episquamata</taxon>
        <taxon>Toxicofera</taxon>
        <taxon>Serpentes</taxon>
        <taxon>Colubroidea</taxon>
        <taxon>Elapidae</taxon>
        <taxon>Hydrophiinae</taxon>
        <taxon>Notechis</taxon>
    </lineage>
</organism>
<evidence type="ECO:0000313" key="5">
    <source>
        <dbReference type="Proteomes" id="UP000504612"/>
    </source>
</evidence>
<gene>
    <name evidence="6" type="primary">LOC113428797</name>
</gene>
<dbReference type="GO" id="GO:0008146">
    <property type="term" value="F:sulfotransferase activity"/>
    <property type="evidence" value="ECO:0007669"/>
    <property type="project" value="InterPro"/>
</dbReference>
<dbReference type="Proteomes" id="UP000504612">
    <property type="component" value="Unplaced"/>
</dbReference>
<dbReference type="AlphaFoldDB" id="A0A6J1W3X8"/>
<dbReference type="EC" id="2.8.2.-" evidence="3"/>
<dbReference type="SUPFAM" id="SSF52540">
    <property type="entry name" value="P-loop containing nucleoside triphosphate hydrolases"/>
    <property type="match status" value="1"/>
</dbReference>
<proteinExistence type="inferred from homology"/>
<dbReference type="InterPro" id="IPR000863">
    <property type="entry name" value="Sulfotransferase_dom"/>
</dbReference>
<evidence type="ECO:0000256" key="3">
    <source>
        <dbReference type="RuleBase" id="RU361155"/>
    </source>
</evidence>
<reference evidence="6" key="1">
    <citation type="submission" date="2025-08" db="UniProtKB">
        <authorList>
            <consortium name="RefSeq"/>
        </authorList>
    </citation>
    <scope>IDENTIFICATION</scope>
</reference>
<evidence type="ECO:0000259" key="4">
    <source>
        <dbReference type="Pfam" id="PF00685"/>
    </source>
</evidence>
<feature type="non-terminal residue" evidence="6">
    <location>
        <position position="1"/>
    </location>
</feature>
<dbReference type="Pfam" id="PF00685">
    <property type="entry name" value="Sulfotransfer_1"/>
    <property type="match status" value="1"/>
</dbReference>
<evidence type="ECO:0000313" key="6">
    <source>
        <dbReference type="RefSeq" id="XP_026547114.1"/>
    </source>
</evidence>
<feature type="domain" description="Sulfotransferase" evidence="4">
    <location>
        <begin position="5"/>
        <end position="134"/>
    </location>
</feature>
<dbReference type="PANTHER" id="PTHR11783">
    <property type="entry name" value="SULFOTRANSFERASE SULT"/>
    <property type="match status" value="1"/>
</dbReference>
<dbReference type="RefSeq" id="XP_026547114.1">
    <property type="nucleotide sequence ID" value="XM_026691329.1"/>
</dbReference>
<evidence type="ECO:0000256" key="1">
    <source>
        <dbReference type="ARBA" id="ARBA00005771"/>
    </source>
</evidence>
<comment type="similarity">
    <text evidence="1 3">Belongs to the sulfotransferase 1 family.</text>
</comment>
<keyword evidence="2 3" id="KW-0808">Transferase</keyword>
<dbReference type="GeneID" id="113428797"/>
<keyword evidence="5" id="KW-1185">Reference proteome</keyword>
<name>A0A6J1W3X8_9SAUR</name>